<dbReference type="SUPFAM" id="SSF52172">
    <property type="entry name" value="CheY-like"/>
    <property type="match status" value="1"/>
</dbReference>
<evidence type="ECO:0000256" key="1">
    <source>
        <dbReference type="ARBA" id="ARBA00000085"/>
    </source>
</evidence>
<dbReference type="Gene3D" id="3.40.50.2300">
    <property type="match status" value="1"/>
</dbReference>
<dbReference type="Pfam" id="PF00512">
    <property type="entry name" value="HisKA"/>
    <property type="match status" value="1"/>
</dbReference>
<proteinExistence type="predicted"/>
<keyword evidence="4" id="KW-0808">Transferase</keyword>
<evidence type="ECO:0000256" key="4">
    <source>
        <dbReference type="ARBA" id="ARBA00022777"/>
    </source>
</evidence>
<dbReference type="CDD" id="cd00130">
    <property type="entry name" value="PAS"/>
    <property type="match status" value="1"/>
</dbReference>
<dbReference type="InterPro" id="IPR004358">
    <property type="entry name" value="Sig_transdc_His_kin-like_C"/>
</dbReference>
<dbReference type="Gene3D" id="1.10.287.130">
    <property type="match status" value="1"/>
</dbReference>
<sequence>MSIPLLILEESLADANLLVKMLEGADGQSWQITHVNCLEAGMDYLSCTQFDVALLTLPLEDAQELTALVRLRRLVPALPIVVLTETDNKQLALQALAQGAQDYLVKGQLTPELLSRALRYAIERGKILKQLQAEVQERQRSEQTLRLIVEGTASVTGKDFFHSLVRSLAEALEARYAFITECVEDCPGYLRAIAFWQGKEFGEGFEYDVHGTPCEQVINSRGCQCYPNRLQSLFPEEADLVMMEAVSYSGIALLDTAGELMGHLAVLDDKPMETEPRNTALLEIFAARAAAEMERLRAEEAMRISQEKFSTAFRSSPSGISISTLNNGRHIEVNDSYLRMLGYNRSELIGKSALELGIWVKAEDRATMSQLLQTQRAVSNLEIEFRKKSGQTFLGLVSAEVVDLGDEPCLLAITTDITVLKRADQALERLAEIGELAAMIVHEVRNPLTTILMGLKAFQRLNLTERFQDYLHLALEEGERLQRLLNQILLYAKPQLLETSELELNCMINEMLTALREMPSAQGKQLQFQSSLSPAIVMADKDKLKQVVINLISNAFEATNPGETVTLTLERNAPQRLCMQVHNAGKPIPADVLPKLTKPFFTTKANGNGLGLAIVKRIVEAHQGELFIESAEDIGTQVKVYLPLK</sequence>
<dbReference type="Pfam" id="PF00072">
    <property type="entry name" value="Response_reg"/>
    <property type="match status" value="1"/>
</dbReference>
<dbReference type="InterPro" id="IPR001789">
    <property type="entry name" value="Sig_transdc_resp-reg_receiver"/>
</dbReference>
<evidence type="ECO:0000256" key="2">
    <source>
        <dbReference type="ARBA" id="ARBA00012438"/>
    </source>
</evidence>
<organism evidence="10">
    <name type="scientific">Leptolyngbya sp. NK1-12</name>
    <dbReference type="NCBI Taxonomy" id="2547451"/>
    <lineage>
        <taxon>Bacteria</taxon>
        <taxon>Bacillati</taxon>
        <taxon>Cyanobacteriota</taxon>
        <taxon>Cyanophyceae</taxon>
        <taxon>Leptolyngbyales</taxon>
        <taxon>Leptolyngbyaceae</taxon>
        <taxon>Leptolyngbya group</taxon>
        <taxon>Leptolyngbya</taxon>
    </lineage>
</organism>
<name>A0AA96WLL6_9CYAN</name>
<dbReference type="SMART" id="SM00091">
    <property type="entry name" value="PAS"/>
    <property type="match status" value="1"/>
</dbReference>
<feature type="domain" description="Histidine kinase" evidence="7">
    <location>
        <begin position="439"/>
        <end position="645"/>
    </location>
</feature>
<dbReference type="InterPro" id="IPR005467">
    <property type="entry name" value="His_kinase_dom"/>
</dbReference>
<evidence type="ECO:0000256" key="5">
    <source>
        <dbReference type="ARBA" id="ARBA00023012"/>
    </source>
</evidence>
<dbReference type="Pfam" id="PF02518">
    <property type="entry name" value="HATPase_c"/>
    <property type="match status" value="1"/>
</dbReference>
<dbReference type="Gene3D" id="3.30.450.40">
    <property type="match status" value="1"/>
</dbReference>
<dbReference type="RefSeq" id="WP_316435800.1">
    <property type="nucleotide sequence ID" value="NZ_CP053587.1"/>
</dbReference>
<dbReference type="SUPFAM" id="SSF55781">
    <property type="entry name" value="GAF domain-like"/>
    <property type="match status" value="1"/>
</dbReference>
<evidence type="ECO:0000259" key="8">
    <source>
        <dbReference type="PROSITE" id="PS50110"/>
    </source>
</evidence>
<comment type="caution">
    <text evidence="6">Lacks conserved residue(s) required for the propagation of feature annotation.</text>
</comment>
<dbReference type="InterPro" id="IPR036097">
    <property type="entry name" value="HisK_dim/P_sf"/>
</dbReference>
<dbReference type="Pfam" id="PF13426">
    <property type="entry name" value="PAS_9"/>
    <property type="match status" value="1"/>
</dbReference>
<dbReference type="PROSITE" id="PS50110">
    <property type="entry name" value="RESPONSE_REGULATORY"/>
    <property type="match status" value="1"/>
</dbReference>
<dbReference type="InterPro" id="IPR036890">
    <property type="entry name" value="HATPase_C_sf"/>
</dbReference>
<dbReference type="InterPro" id="IPR003594">
    <property type="entry name" value="HATPase_dom"/>
</dbReference>
<dbReference type="PROSITE" id="PS50109">
    <property type="entry name" value="HIS_KIN"/>
    <property type="match status" value="1"/>
</dbReference>
<dbReference type="InterPro" id="IPR000014">
    <property type="entry name" value="PAS"/>
</dbReference>
<dbReference type="SUPFAM" id="SSF55785">
    <property type="entry name" value="PYP-like sensor domain (PAS domain)"/>
    <property type="match status" value="1"/>
</dbReference>
<dbReference type="CDD" id="cd00156">
    <property type="entry name" value="REC"/>
    <property type="match status" value="1"/>
</dbReference>
<accession>A0AA96WLL6</accession>
<comment type="catalytic activity">
    <reaction evidence="1">
        <text>ATP + protein L-histidine = ADP + protein N-phospho-L-histidine.</text>
        <dbReference type="EC" id="2.7.13.3"/>
    </reaction>
</comment>
<dbReference type="Gene3D" id="3.30.565.10">
    <property type="entry name" value="Histidine kinase-like ATPase, C-terminal domain"/>
    <property type="match status" value="1"/>
</dbReference>
<dbReference type="SMART" id="SM00387">
    <property type="entry name" value="HATPase_c"/>
    <property type="match status" value="1"/>
</dbReference>
<dbReference type="InterPro" id="IPR003661">
    <property type="entry name" value="HisK_dim/P_dom"/>
</dbReference>
<dbReference type="PROSITE" id="PS50112">
    <property type="entry name" value="PAS"/>
    <property type="match status" value="1"/>
</dbReference>
<dbReference type="SUPFAM" id="SSF55874">
    <property type="entry name" value="ATPase domain of HSP90 chaperone/DNA topoisomerase II/histidine kinase"/>
    <property type="match status" value="1"/>
</dbReference>
<evidence type="ECO:0000259" key="7">
    <source>
        <dbReference type="PROSITE" id="PS50109"/>
    </source>
</evidence>
<dbReference type="InterPro" id="IPR029016">
    <property type="entry name" value="GAF-like_dom_sf"/>
</dbReference>
<evidence type="ECO:0000256" key="6">
    <source>
        <dbReference type="PROSITE-ProRule" id="PRU00169"/>
    </source>
</evidence>
<dbReference type="SMART" id="SM00448">
    <property type="entry name" value="REC"/>
    <property type="match status" value="1"/>
</dbReference>
<dbReference type="SMART" id="SM00388">
    <property type="entry name" value="HisKA"/>
    <property type="match status" value="1"/>
</dbReference>
<dbReference type="PANTHER" id="PTHR43547">
    <property type="entry name" value="TWO-COMPONENT HISTIDINE KINASE"/>
    <property type="match status" value="1"/>
</dbReference>
<dbReference type="CDD" id="cd00082">
    <property type="entry name" value="HisKA"/>
    <property type="match status" value="1"/>
</dbReference>
<dbReference type="InterPro" id="IPR011006">
    <property type="entry name" value="CheY-like_superfamily"/>
</dbReference>
<keyword evidence="4" id="KW-0418">Kinase</keyword>
<gene>
    <name evidence="10" type="ORF">HJG54_31930</name>
</gene>
<reference evidence="10" key="1">
    <citation type="submission" date="2020-05" db="EMBL/GenBank/DDBJ databases">
        <authorList>
            <person name="Zhu T."/>
            <person name="Keshari N."/>
            <person name="Lu X."/>
        </authorList>
    </citation>
    <scope>NUCLEOTIDE SEQUENCE</scope>
    <source>
        <strain evidence="10">NK1-12</strain>
    </source>
</reference>
<dbReference type="PRINTS" id="PR00344">
    <property type="entry name" value="BCTRLSENSOR"/>
</dbReference>
<feature type="domain" description="PAS" evidence="9">
    <location>
        <begin position="305"/>
        <end position="381"/>
    </location>
</feature>
<dbReference type="PANTHER" id="PTHR43547:SF2">
    <property type="entry name" value="HYBRID SIGNAL TRANSDUCTION HISTIDINE KINASE C"/>
    <property type="match status" value="1"/>
</dbReference>
<protein>
    <recommendedName>
        <fullName evidence="2">histidine kinase</fullName>
        <ecNumber evidence="2">2.7.13.3</ecNumber>
    </recommendedName>
</protein>
<keyword evidence="3" id="KW-0597">Phosphoprotein</keyword>
<dbReference type="EC" id="2.7.13.3" evidence="2"/>
<feature type="domain" description="Response regulatory" evidence="8">
    <location>
        <begin position="4"/>
        <end position="121"/>
    </location>
</feature>
<dbReference type="AlphaFoldDB" id="A0AA96WLL6"/>
<evidence type="ECO:0000256" key="3">
    <source>
        <dbReference type="ARBA" id="ARBA00022553"/>
    </source>
</evidence>
<dbReference type="InterPro" id="IPR035965">
    <property type="entry name" value="PAS-like_dom_sf"/>
</dbReference>
<dbReference type="Gene3D" id="3.30.450.20">
    <property type="entry name" value="PAS domain"/>
    <property type="match status" value="1"/>
</dbReference>
<dbReference type="EMBL" id="CP053587">
    <property type="protein sequence ID" value="WNZ27489.1"/>
    <property type="molecule type" value="Genomic_DNA"/>
</dbReference>
<dbReference type="GO" id="GO:0000155">
    <property type="term" value="F:phosphorelay sensor kinase activity"/>
    <property type="evidence" value="ECO:0007669"/>
    <property type="project" value="InterPro"/>
</dbReference>
<evidence type="ECO:0000259" key="9">
    <source>
        <dbReference type="PROSITE" id="PS50112"/>
    </source>
</evidence>
<dbReference type="NCBIfam" id="TIGR00229">
    <property type="entry name" value="sensory_box"/>
    <property type="match status" value="1"/>
</dbReference>
<dbReference type="SUPFAM" id="SSF47384">
    <property type="entry name" value="Homodimeric domain of signal transducing histidine kinase"/>
    <property type="match status" value="1"/>
</dbReference>
<keyword evidence="5" id="KW-0902">Two-component regulatory system</keyword>
<evidence type="ECO:0000313" key="10">
    <source>
        <dbReference type="EMBL" id="WNZ27489.1"/>
    </source>
</evidence>